<accession>A0AAP2MNK1</accession>
<dbReference type="RefSeq" id="WP_006410979.1">
    <property type="nucleotide sequence ID" value="NZ_CAJHCW010000010.1"/>
</dbReference>
<evidence type="ECO:0000313" key="3">
    <source>
        <dbReference type="Proteomes" id="UP001196915"/>
    </source>
</evidence>
<sequence length="119" mass="12381">MSQPACGRICAIAVRGRACTGSGRVARRACRVGTGRALVQANPPDWPYLRKNGLPTLSSTDRRIEASALDRPEENDQETGMTNRQSAACARAADARPATVSRIAAGAPCGVAAATVSED</sequence>
<evidence type="ECO:0000313" key="2">
    <source>
        <dbReference type="EMBL" id="MBU9355923.1"/>
    </source>
</evidence>
<gene>
    <name evidence="2" type="ORF">KTE52_06190</name>
</gene>
<protein>
    <submittedName>
        <fullName evidence="2">Uncharacterized protein</fullName>
    </submittedName>
</protein>
<dbReference type="AlphaFoldDB" id="A0AAP2MNK1"/>
<organism evidence="2 3">
    <name type="scientific">Burkholderia multivorans</name>
    <dbReference type="NCBI Taxonomy" id="87883"/>
    <lineage>
        <taxon>Bacteria</taxon>
        <taxon>Pseudomonadati</taxon>
        <taxon>Pseudomonadota</taxon>
        <taxon>Betaproteobacteria</taxon>
        <taxon>Burkholderiales</taxon>
        <taxon>Burkholderiaceae</taxon>
        <taxon>Burkholderia</taxon>
        <taxon>Burkholderia cepacia complex</taxon>
    </lineage>
</organism>
<name>A0AAP2MNK1_9BURK</name>
<proteinExistence type="predicted"/>
<evidence type="ECO:0000256" key="1">
    <source>
        <dbReference type="SAM" id="MobiDB-lite"/>
    </source>
</evidence>
<reference evidence="2" key="1">
    <citation type="submission" date="2021-06" db="EMBL/GenBank/DDBJ databases">
        <title>A collection of bacterial strains from the Burkholderia cepacia Research Laboratory and Repository.</title>
        <authorList>
            <person name="Lipuma J."/>
            <person name="Spilker T."/>
        </authorList>
    </citation>
    <scope>NUCLEOTIDE SEQUENCE</scope>
    <source>
        <strain evidence="2">AU37435</strain>
    </source>
</reference>
<feature type="region of interest" description="Disordered" evidence="1">
    <location>
        <begin position="66"/>
        <end position="88"/>
    </location>
</feature>
<dbReference type="EMBL" id="JAHPMX010000003">
    <property type="protein sequence ID" value="MBU9355923.1"/>
    <property type="molecule type" value="Genomic_DNA"/>
</dbReference>
<comment type="caution">
    <text evidence="2">The sequence shown here is derived from an EMBL/GenBank/DDBJ whole genome shotgun (WGS) entry which is preliminary data.</text>
</comment>
<dbReference type="Proteomes" id="UP001196915">
    <property type="component" value="Unassembled WGS sequence"/>
</dbReference>